<keyword evidence="4 5" id="KW-0173">Coenzyme A biosynthesis</keyword>
<comment type="similarity">
    <text evidence="1 5">Belongs to the CoaE family.</text>
</comment>
<dbReference type="HOGENOM" id="CLU_057180_3_0_5"/>
<dbReference type="NCBIfam" id="TIGR00152">
    <property type="entry name" value="dephospho-CoA kinase"/>
    <property type="match status" value="1"/>
</dbReference>
<keyword evidence="5 7" id="KW-0418">Kinase</keyword>
<protein>
    <recommendedName>
        <fullName evidence="5 6">Dephospho-CoA kinase</fullName>
        <ecNumber evidence="5 6">2.7.1.24</ecNumber>
    </recommendedName>
    <alternativeName>
        <fullName evidence="5">Dephosphocoenzyme A kinase</fullName>
    </alternativeName>
</protein>
<dbReference type="Proteomes" id="UP000002301">
    <property type="component" value="Chromosome 1"/>
</dbReference>
<dbReference type="Pfam" id="PF01121">
    <property type="entry name" value="CoaE"/>
    <property type="match status" value="1"/>
</dbReference>
<evidence type="ECO:0000256" key="2">
    <source>
        <dbReference type="ARBA" id="ARBA00022741"/>
    </source>
</evidence>
<dbReference type="PANTHER" id="PTHR10695:SF46">
    <property type="entry name" value="BIFUNCTIONAL COENZYME A SYNTHASE-RELATED"/>
    <property type="match status" value="1"/>
</dbReference>
<accession>A6WX68</accession>
<dbReference type="GO" id="GO:0005524">
    <property type="term" value="F:ATP binding"/>
    <property type="evidence" value="ECO:0007669"/>
    <property type="project" value="UniProtKB-UniRule"/>
</dbReference>
<dbReference type="SUPFAM" id="SSF52540">
    <property type="entry name" value="P-loop containing nucleoside triphosphate hydrolases"/>
    <property type="match status" value="1"/>
</dbReference>
<comment type="catalytic activity">
    <reaction evidence="5">
        <text>3'-dephospho-CoA + ATP = ADP + CoA + H(+)</text>
        <dbReference type="Rhea" id="RHEA:18245"/>
        <dbReference type="ChEBI" id="CHEBI:15378"/>
        <dbReference type="ChEBI" id="CHEBI:30616"/>
        <dbReference type="ChEBI" id="CHEBI:57287"/>
        <dbReference type="ChEBI" id="CHEBI:57328"/>
        <dbReference type="ChEBI" id="CHEBI:456216"/>
        <dbReference type="EC" id="2.7.1.24"/>
    </reaction>
</comment>
<dbReference type="AlphaFoldDB" id="A6WX68"/>
<dbReference type="PROSITE" id="PS51219">
    <property type="entry name" value="DPCK"/>
    <property type="match status" value="1"/>
</dbReference>
<dbReference type="EMBL" id="CP000758">
    <property type="protein sequence ID" value="ABS13572.1"/>
    <property type="molecule type" value="Genomic_DNA"/>
</dbReference>
<evidence type="ECO:0000256" key="4">
    <source>
        <dbReference type="ARBA" id="ARBA00022993"/>
    </source>
</evidence>
<gene>
    <name evidence="5" type="primary">coaE</name>
    <name evidence="7" type="ordered locus">Oant_0850</name>
</gene>
<keyword evidence="8" id="KW-1185">Reference proteome</keyword>
<dbReference type="STRING" id="439375.Oant_0850"/>
<keyword evidence="3 5" id="KW-0067">ATP-binding</keyword>
<dbReference type="GO" id="GO:0015937">
    <property type="term" value="P:coenzyme A biosynthetic process"/>
    <property type="evidence" value="ECO:0007669"/>
    <property type="project" value="UniProtKB-UniRule"/>
</dbReference>
<keyword evidence="5" id="KW-0963">Cytoplasm</keyword>
<dbReference type="UniPathway" id="UPA00241">
    <property type="reaction ID" value="UER00356"/>
</dbReference>
<evidence type="ECO:0000256" key="3">
    <source>
        <dbReference type="ARBA" id="ARBA00022840"/>
    </source>
</evidence>
<dbReference type="InterPro" id="IPR001977">
    <property type="entry name" value="Depp_CoAkinase"/>
</dbReference>
<dbReference type="CDD" id="cd02022">
    <property type="entry name" value="DPCK"/>
    <property type="match status" value="1"/>
</dbReference>
<comment type="subcellular location">
    <subcellularLocation>
        <location evidence="5">Cytoplasm</location>
    </subcellularLocation>
</comment>
<keyword evidence="5 7" id="KW-0808">Transferase</keyword>
<comment type="pathway">
    <text evidence="5">Cofactor biosynthesis; coenzyme A biosynthesis; CoA from (R)-pantothenate: step 5/5.</text>
</comment>
<dbReference type="GO" id="GO:0005737">
    <property type="term" value="C:cytoplasm"/>
    <property type="evidence" value="ECO:0007669"/>
    <property type="project" value="UniProtKB-SubCell"/>
</dbReference>
<dbReference type="PANTHER" id="PTHR10695">
    <property type="entry name" value="DEPHOSPHO-COA KINASE-RELATED"/>
    <property type="match status" value="1"/>
</dbReference>
<dbReference type="InterPro" id="IPR027417">
    <property type="entry name" value="P-loop_NTPase"/>
</dbReference>
<dbReference type="HAMAP" id="MF_00376">
    <property type="entry name" value="Dephospho_CoA_kinase"/>
    <property type="match status" value="1"/>
</dbReference>
<dbReference type="KEGG" id="oan:Oant_0850"/>
<proteinExistence type="inferred from homology"/>
<evidence type="ECO:0000313" key="8">
    <source>
        <dbReference type="Proteomes" id="UP000002301"/>
    </source>
</evidence>
<reference evidence="7 8" key="1">
    <citation type="journal article" date="2011" name="J. Bacteriol.">
        <title>Genome of Ochrobactrum anthropi ATCC 49188 T, a versatile opportunistic pathogen and symbiont of several eukaryotic hosts.</title>
        <authorList>
            <person name="Chain P.S."/>
            <person name="Lang D.M."/>
            <person name="Comerci D.J."/>
            <person name="Malfatti S.A."/>
            <person name="Vergez L.M."/>
            <person name="Shin M."/>
            <person name="Ugalde R.A."/>
            <person name="Garcia E."/>
            <person name="Tolmasky M.E."/>
        </authorList>
    </citation>
    <scope>NUCLEOTIDE SEQUENCE [LARGE SCALE GENOMIC DNA]</scope>
    <source>
        <strain evidence="8">ATCC 49188 / DSM 6882 / CCUG 24695 / JCM 21032 / LMG 3331 / NBRC 15819 / NCTC 12168 / Alc 37</strain>
    </source>
</reference>
<evidence type="ECO:0000256" key="5">
    <source>
        <dbReference type="HAMAP-Rule" id="MF_00376"/>
    </source>
</evidence>
<evidence type="ECO:0000313" key="7">
    <source>
        <dbReference type="EMBL" id="ABS13572.1"/>
    </source>
</evidence>
<name>A6WX68_BRUA4</name>
<dbReference type="GO" id="GO:0004140">
    <property type="term" value="F:dephospho-CoA kinase activity"/>
    <property type="evidence" value="ECO:0007669"/>
    <property type="project" value="UniProtKB-UniRule"/>
</dbReference>
<keyword evidence="2 5" id="KW-0547">Nucleotide-binding</keyword>
<evidence type="ECO:0000256" key="6">
    <source>
        <dbReference type="NCBIfam" id="TIGR00152"/>
    </source>
</evidence>
<dbReference type="Gene3D" id="3.40.50.300">
    <property type="entry name" value="P-loop containing nucleotide triphosphate hydrolases"/>
    <property type="match status" value="1"/>
</dbReference>
<dbReference type="EC" id="2.7.1.24" evidence="5 6"/>
<evidence type="ECO:0000256" key="1">
    <source>
        <dbReference type="ARBA" id="ARBA00009018"/>
    </source>
</evidence>
<sequence>MSTGSAEKRHLQQGMATFGTDTMIVLGLTGSIGMGKTTAANMFAEAGVPIYSADDTVHQLYSGRAAPLIEAAFPGTVENGAVNREKLSAAVIGKPEALKKLEAIVHPLVREEEEAFRRTAEQAGAALALIDIPLLFETGGDKRVDKIVVVSAPAEIQRIRVLARPGMTEEKLDAILARQTPDAEKRARADFIIDTSGSFDNLRRQITEIVAELSGKPAVATE</sequence>
<comment type="function">
    <text evidence="5">Catalyzes the phosphorylation of the 3'-hydroxyl group of dephosphocoenzyme A to form coenzyme A.</text>
</comment>
<organism evidence="7 8">
    <name type="scientific">Brucella anthropi (strain ATCC 49188 / DSM 6882 / CCUG 24695 / JCM 21032 / LMG 3331 / NBRC 15819 / NCTC 12168 / Alc 37)</name>
    <name type="common">Ochrobactrum anthropi</name>
    <dbReference type="NCBI Taxonomy" id="439375"/>
    <lineage>
        <taxon>Bacteria</taxon>
        <taxon>Pseudomonadati</taxon>
        <taxon>Pseudomonadota</taxon>
        <taxon>Alphaproteobacteria</taxon>
        <taxon>Hyphomicrobiales</taxon>
        <taxon>Brucellaceae</taxon>
        <taxon>Brucella/Ochrobactrum group</taxon>
        <taxon>Brucella</taxon>
    </lineage>
</organism>
<feature type="binding site" evidence="5">
    <location>
        <begin position="33"/>
        <end position="38"/>
    </location>
    <ligand>
        <name>ATP</name>
        <dbReference type="ChEBI" id="CHEBI:30616"/>
    </ligand>
</feature>
<dbReference type="eggNOG" id="COG0237">
    <property type="taxonomic scope" value="Bacteria"/>
</dbReference>